<evidence type="ECO:0000256" key="3">
    <source>
        <dbReference type="ARBA" id="ARBA00022840"/>
    </source>
</evidence>
<dbReference type="SMART" id="SM00220">
    <property type="entry name" value="S_TKc"/>
    <property type="match status" value="1"/>
</dbReference>
<dbReference type="Pfam" id="PF00069">
    <property type="entry name" value="Pkinase"/>
    <property type="match status" value="1"/>
</dbReference>
<gene>
    <name evidence="8" type="ORF">CAMP_LOCUS3770</name>
</gene>
<dbReference type="InterPro" id="IPR050235">
    <property type="entry name" value="CK1_Ser-Thr_kinase"/>
</dbReference>
<dbReference type="InterPro" id="IPR017441">
    <property type="entry name" value="Protein_kinase_ATP_BS"/>
</dbReference>
<protein>
    <recommendedName>
        <fullName evidence="1">non-specific serine/threonine protein kinase</fullName>
        <ecNumber evidence="1">2.7.11.1</ecNumber>
    </recommendedName>
</protein>
<dbReference type="PROSITE" id="PS50011">
    <property type="entry name" value="PROTEIN_KINASE_DOM"/>
    <property type="match status" value="1"/>
</dbReference>
<evidence type="ECO:0000256" key="4">
    <source>
        <dbReference type="PROSITE-ProRule" id="PRU10141"/>
    </source>
</evidence>
<dbReference type="EC" id="2.7.11.1" evidence="1"/>
<dbReference type="SUPFAM" id="SSF56112">
    <property type="entry name" value="Protein kinase-like (PK-like)"/>
    <property type="match status" value="1"/>
</dbReference>
<keyword evidence="9" id="KW-1185">Reference proteome</keyword>
<dbReference type="Proteomes" id="UP001152747">
    <property type="component" value="Unassembled WGS sequence"/>
</dbReference>
<evidence type="ECO:0000313" key="9">
    <source>
        <dbReference type="Proteomes" id="UP001152747"/>
    </source>
</evidence>
<evidence type="ECO:0000256" key="6">
    <source>
        <dbReference type="SAM" id="MobiDB-lite"/>
    </source>
</evidence>
<dbReference type="AlphaFoldDB" id="A0A9P1IAM0"/>
<feature type="compositionally biased region" description="Polar residues" evidence="6">
    <location>
        <begin position="13"/>
        <end position="23"/>
    </location>
</feature>
<dbReference type="PROSITE" id="PS00108">
    <property type="entry name" value="PROTEIN_KINASE_ST"/>
    <property type="match status" value="1"/>
</dbReference>
<dbReference type="PROSITE" id="PS00107">
    <property type="entry name" value="PROTEIN_KINASE_ATP"/>
    <property type="match status" value="1"/>
</dbReference>
<keyword evidence="5" id="KW-0723">Serine/threonine-protein kinase</keyword>
<evidence type="ECO:0000259" key="7">
    <source>
        <dbReference type="PROSITE" id="PS50011"/>
    </source>
</evidence>
<feature type="compositionally biased region" description="Basic and acidic residues" evidence="6">
    <location>
        <begin position="1"/>
        <end position="11"/>
    </location>
</feature>
<sequence>MGKTEIHEAENAKSCSNLDNSCPKQKIKNKKRKNISPILPKIKKFETETGTESLLKIDEMFRNRWHIEGLIGKGGYGEIYLAIDMNRAEEVAIKVEPQKRQGKLARRMILEQKILVTMQGKPHVPMIFASGRTDKNNFIVMQLLSINLGEIRKASPVENVSRGTTGRILLQAIGALRDLHEIGYVHRDVKPANMCFGINRKNRHVLYLLDFGLIRRFKTETGERRRAREKAGFRGTNRYVSLRVHSRLEQTPADDMESLLYTAHELLIGDLPWKYLESNIEIKQNKILMRFEPSKYFTNPDLLNFAEAIYSLDPQIDPPYTKLQEILTPLIGDKKLDDPYDWEEQYYEAIDEYQLSDESSE</sequence>
<dbReference type="EMBL" id="CANHGI010000002">
    <property type="protein sequence ID" value="CAI5441133.1"/>
    <property type="molecule type" value="Genomic_DNA"/>
</dbReference>
<dbReference type="InterPro" id="IPR008271">
    <property type="entry name" value="Ser/Thr_kinase_AS"/>
</dbReference>
<keyword evidence="5" id="KW-0418">Kinase</keyword>
<evidence type="ECO:0000256" key="5">
    <source>
        <dbReference type="RuleBase" id="RU000304"/>
    </source>
</evidence>
<organism evidence="8 9">
    <name type="scientific">Caenorhabditis angaria</name>
    <dbReference type="NCBI Taxonomy" id="860376"/>
    <lineage>
        <taxon>Eukaryota</taxon>
        <taxon>Metazoa</taxon>
        <taxon>Ecdysozoa</taxon>
        <taxon>Nematoda</taxon>
        <taxon>Chromadorea</taxon>
        <taxon>Rhabditida</taxon>
        <taxon>Rhabditina</taxon>
        <taxon>Rhabditomorpha</taxon>
        <taxon>Rhabditoidea</taxon>
        <taxon>Rhabditidae</taxon>
        <taxon>Peloderinae</taxon>
        <taxon>Caenorhabditis</taxon>
    </lineage>
</organism>
<dbReference type="Gene3D" id="1.10.510.10">
    <property type="entry name" value="Transferase(Phosphotransferase) domain 1"/>
    <property type="match status" value="1"/>
</dbReference>
<feature type="binding site" evidence="4">
    <location>
        <position position="94"/>
    </location>
    <ligand>
        <name>ATP</name>
        <dbReference type="ChEBI" id="CHEBI:30616"/>
    </ligand>
</feature>
<dbReference type="OrthoDB" id="2687620at2759"/>
<keyword evidence="5" id="KW-0808">Transferase</keyword>
<comment type="caution">
    <text evidence="8">The sequence shown here is derived from an EMBL/GenBank/DDBJ whole genome shotgun (WGS) entry which is preliminary data.</text>
</comment>
<dbReference type="GO" id="GO:0004674">
    <property type="term" value="F:protein serine/threonine kinase activity"/>
    <property type="evidence" value="ECO:0007669"/>
    <property type="project" value="UniProtKB-KW"/>
</dbReference>
<dbReference type="GO" id="GO:0005524">
    <property type="term" value="F:ATP binding"/>
    <property type="evidence" value="ECO:0007669"/>
    <property type="project" value="UniProtKB-UniRule"/>
</dbReference>
<keyword evidence="2 4" id="KW-0547">Nucleotide-binding</keyword>
<dbReference type="InterPro" id="IPR000719">
    <property type="entry name" value="Prot_kinase_dom"/>
</dbReference>
<feature type="region of interest" description="Disordered" evidence="6">
    <location>
        <begin position="1"/>
        <end position="23"/>
    </location>
</feature>
<evidence type="ECO:0000256" key="1">
    <source>
        <dbReference type="ARBA" id="ARBA00012513"/>
    </source>
</evidence>
<accession>A0A9P1IAM0</accession>
<feature type="domain" description="Protein kinase" evidence="7">
    <location>
        <begin position="65"/>
        <end position="331"/>
    </location>
</feature>
<evidence type="ECO:0000313" key="8">
    <source>
        <dbReference type="EMBL" id="CAI5441133.1"/>
    </source>
</evidence>
<comment type="similarity">
    <text evidence="5">Belongs to the protein kinase superfamily.</text>
</comment>
<dbReference type="PANTHER" id="PTHR11909">
    <property type="entry name" value="CASEIN KINASE-RELATED"/>
    <property type="match status" value="1"/>
</dbReference>
<dbReference type="InterPro" id="IPR011009">
    <property type="entry name" value="Kinase-like_dom_sf"/>
</dbReference>
<keyword evidence="3 4" id="KW-0067">ATP-binding</keyword>
<proteinExistence type="inferred from homology"/>
<reference evidence="8" key="1">
    <citation type="submission" date="2022-11" db="EMBL/GenBank/DDBJ databases">
        <authorList>
            <person name="Kikuchi T."/>
        </authorList>
    </citation>
    <scope>NUCLEOTIDE SEQUENCE</scope>
    <source>
        <strain evidence="8">PS1010</strain>
    </source>
</reference>
<evidence type="ECO:0000256" key="2">
    <source>
        <dbReference type="ARBA" id="ARBA00022741"/>
    </source>
</evidence>
<name>A0A9P1IAM0_9PELO</name>